<keyword evidence="2" id="KW-1185">Reference proteome</keyword>
<evidence type="ECO:0000313" key="2">
    <source>
        <dbReference type="Proteomes" id="UP000784294"/>
    </source>
</evidence>
<gene>
    <name evidence="1" type="ORF">PXEA_LOCUS32145</name>
</gene>
<dbReference type="EMBL" id="CAAALY010258701">
    <property type="protein sequence ID" value="VEL38705.1"/>
    <property type="molecule type" value="Genomic_DNA"/>
</dbReference>
<sequence length="137" mass="15803">MMPLTGDANRTFGNIPSQWSDAGYHEYDGRRRMTKYVQQGLFNVPNKVRKQGRQYDGFDYGHLITLQLPSVMKRQALQILANQLRSDITRLQLDFISDCGWICNVVTDLRNRASDHEYYKIPNLVNPHSTGHSATKM</sequence>
<organism evidence="1 2">
    <name type="scientific">Protopolystoma xenopodis</name>
    <dbReference type="NCBI Taxonomy" id="117903"/>
    <lineage>
        <taxon>Eukaryota</taxon>
        <taxon>Metazoa</taxon>
        <taxon>Spiralia</taxon>
        <taxon>Lophotrochozoa</taxon>
        <taxon>Platyhelminthes</taxon>
        <taxon>Monogenea</taxon>
        <taxon>Polyopisthocotylea</taxon>
        <taxon>Polystomatidea</taxon>
        <taxon>Polystomatidae</taxon>
        <taxon>Protopolystoma</taxon>
    </lineage>
</organism>
<reference evidence="1" key="1">
    <citation type="submission" date="2018-11" db="EMBL/GenBank/DDBJ databases">
        <authorList>
            <consortium name="Pathogen Informatics"/>
        </authorList>
    </citation>
    <scope>NUCLEOTIDE SEQUENCE</scope>
</reference>
<name>A0A448XKB4_9PLAT</name>
<accession>A0A448XKB4</accession>
<dbReference type="Proteomes" id="UP000784294">
    <property type="component" value="Unassembled WGS sequence"/>
</dbReference>
<proteinExistence type="predicted"/>
<comment type="caution">
    <text evidence="1">The sequence shown here is derived from an EMBL/GenBank/DDBJ whole genome shotgun (WGS) entry which is preliminary data.</text>
</comment>
<evidence type="ECO:0000313" key="1">
    <source>
        <dbReference type="EMBL" id="VEL38705.1"/>
    </source>
</evidence>
<dbReference type="AlphaFoldDB" id="A0A448XKB4"/>
<protein>
    <submittedName>
        <fullName evidence="1">Uncharacterized protein</fullName>
    </submittedName>
</protein>